<dbReference type="InterPro" id="IPR004737">
    <property type="entry name" value="NO3_transporter_NarK/NarU-like"/>
</dbReference>
<protein>
    <recommendedName>
        <fullName evidence="8">Nitrate/nitrite transporter</fullName>
    </recommendedName>
</protein>
<dbReference type="GO" id="GO:0005886">
    <property type="term" value="C:plasma membrane"/>
    <property type="evidence" value="ECO:0007669"/>
    <property type="project" value="UniProtKB-SubCell"/>
</dbReference>
<dbReference type="OrthoDB" id="434240at2759"/>
<keyword evidence="8" id="KW-1003">Cell membrane</keyword>
<feature type="transmembrane region" description="Helical" evidence="8">
    <location>
        <begin position="423"/>
        <end position="446"/>
    </location>
</feature>
<feature type="transmembrane region" description="Helical" evidence="8">
    <location>
        <begin position="128"/>
        <end position="148"/>
    </location>
</feature>
<evidence type="ECO:0000313" key="11">
    <source>
        <dbReference type="Proteomes" id="UP000235672"/>
    </source>
</evidence>
<dbReference type="GO" id="GO:0015112">
    <property type="term" value="F:nitrate transmembrane transporter activity"/>
    <property type="evidence" value="ECO:0007669"/>
    <property type="project" value="UniProtKB-UniRule"/>
</dbReference>
<dbReference type="GO" id="GO:0015113">
    <property type="term" value="F:nitrite transmembrane transporter activity"/>
    <property type="evidence" value="ECO:0007669"/>
    <property type="project" value="InterPro"/>
</dbReference>
<evidence type="ECO:0000256" key="6">
    <source>
        <dbReference type="ARBA" id="ARBA00023063"/>
    </source>
</evidence>
<evidence type="ECO:0000256" key="2">
    <source>
        <dbReference type="ARBA" id="ARBA00008432"/>
    </source>
</evidence>
<sequence length="486" mass="51764">MPFAFAQLWSAPDINPINKKARSIPVLNPINKYGRTFFFSWLGFLIAFLSWYAFPPLLTLTIKKDLKMSQNQVANSNIMALTGTLVTRLVAGPLCDRFGPRLVFAGSLLAGALPTALAGLVKTPTGLIVLRFFIGVLGASFVPCQVWSTGFFDKNVVGTANALAAGWGNAGGGITYFVMPAIFASLMQYHHLTAHVAWRVSFIAPFIIITAIALGIFFLGEDTPTGSWATRHHVGEPITAPASPTNSITDHTEKSEKIDAEANNKVSAVDTAQGEVIVAPTFQEALSVLFSLQTLALAGPYACAFGGELAINSILGSYYLKNFPKLGQTGAGRWAAMFGLLNVVFRPLGGVVADLIYKYTGSLWGKKGWLVFCGVMLGCFEIAIGLTDSKQEKVMFGLVAGLAVLMDAANGANFAIVPHVHPFANGILSGFVGAAGNLGGIIFAIIFRYNGVHYNKAIWIIGAISIGVNVACSWIRPLPKGQIGGR</sequence>
<keyword evidence="6 8" id="KW-0534">Nitrate assimilation</keyword>
<accession>A0A2J6Q2U1</accession>
<keyword evidence="3 8" id="KW-0813">Transport</keyword>
<feature type="transmembrane region" description="Helical" evidence="8">
    <location>
        <begin position="332"/>
        <end position="357"/>
    </location>
</feature>
<dbReference type="InterPro" id="IPR011701">
    <property type="entry name" value="MFS"/>
</dbReference>
<keyword evidence="4 8" id="KW-0812">Transmembrane</keyword>
<comment type="similarity">
    <text evidence="2 8">Belongs to the major facilitator superfamily. Nitrate/nitrite porter (TC 2.A.1.8) family.</text>
</comment>
<dbReference type="Proteomes" id="UP000235672">
    <property type="component" value="Unassembled WGS sequence"/>
</dbReference>
<gene>
    <name evidence="10" type="ORF">NA56DRAFT_671309</name>
</gene>
<feature type="transmembrane region" description="Helical" evidence="8">
    <location>
        <begin position="394"/>
        <end position="417"/>
    </location>
</feature>
<keyword evidence="5 8" id="KW-1133">Transmembrane helix</keyword>
<evidence type="ECO:0000256" key="7">
    <source>
        <dbReference type="ARBA" id="ARBA00023136"/>
    </source>
</evidence>
<dbReference type="PROSITE" id="PS50850">
    <property type="entry name" value="MFS"/>
    <property type="match status" value="1"/>
</dbReference>
<feature type="transmembrane region" description="Helical" evidence="8">
    <location>
        <begin position="160"/>
        <end position="184"/>
    </location>
</feature>
<feature type="transmembrane region" description="Helical" evidence="8">
    <location>
        <begin position="298"/>
        <end position="320"/>
    </location>
</feature>
<comment type="subcellular location">
    <subcellularLocation>
        <location evidence="8">Cell membrane</location>
        <topology evidence="8">Multi-pass membrane protein</topology>
    </subcellularLocation>
    <subcellularLocation>
        <location evidence="1">Membrane</location>
        <topology evidence="1">Multi-pass membrane protein</topology>
    </subcellularLocation>
</comment>
<feature type="domain" description="Major facilitator superfamily (MFS) profile" evidence="9">
    <location>
        <begin position="36"/>
        <end position="480"/>
    </location>
</feature>
<dbReference type="EMBL" id="KZ613484">
    <property type="protein sequence ID" value="PMD20598.1"/>
    <property type="molecule type" value="Genomic_DNA"/>
</dbReference>
<evidence type="ECO:0000313" key="10">
    <source>
        <dbReference type="EMBL" id="PMD20598.1"/>
    </source>
</evidence>
<feature type="transmembrane region" description="Helical" evidence="8">
    <location>
        <begin position="103"/>
        <end position="121"/>
    </location>
</feature>
<dbReference type="GO" id="GO:0042128">
    <property type="term" value="P:nitrate assimilation"/>
    <property type="evidence" value="ECO:0007669"/>
    <property type="project" value="UniProtKB-UniRule"/>
</dbReference>
<evidence type="ECO:0000256" key="1">
    <source>
        <dbReference type="ARBA" id="ARBA00004141"/>
    </source>
</evidence>
<dbReference type="Pfam" id="PF07690">
    <property type="entry name" value="MFS_1"/>
    <property type="match status" value="1"/>
</dbReference>
<keyword evidence="7 8" id="KW-0472">Membrane</keyword>
<dbReference type="FunFam" id="1.20.1250.20:FF:000382">
    <property type="entry name" value="Nitrate transporter CrnA"/>
    <property type="match status" value="1"/>
</dbReference>
<evidence type="ECO:0000259" key="9">
    <source>
        <dbReference type="PROSITE" id="PS50850"/>
    </source>
</evidence>
<organism evidence="10 11">
    <name type="scientific">Hyaloscypha hepaticicola</name>
    <dbReference type="NCBI Taxonomy" id="2082293"/>
    <lineage>
        <taxon>Eukaryota</taxon>
        <taxon>Fungi</taxon>
        <taxon>Dikarya</taxon>
        <taxon>Ascomycota</taxon>
        <taxon>Pezizomycotina</taxon>
        <taxon>Leotiomycetes</taxon>
        <taxon>Helotiales</taxon>
        <taxon>Hyaloscyphaceae</taxon>
        <taxon>Hyaloscypha</taxon>
    </lineage>
</organism>
<evidence type="ECO:0000256" key="4">
    <source>
        <dbReference type="ARBA" id="ARBA00022692"/>
    </source>
</evidence>
<feature type="transmembrane region" description="Helical" evidence="8">
    <location>
        <begin position="369"/>
        <end position="387"/>
    </location>
</feature>
<keyword evidence="11" id="KW-1185">Reference proteome</keyword>
<dbReference type="InterPro" id="IPR036259">
    <property type="entry name" value="MFS_trans_sf"/>
</dbReference>
<feature type="transmembrane region" description="Helical" evidence="8">
    <location>
        <begin position="196"/>
        <end position="219"/>
    </location>
</feature>
<dbReference type="STRING" id="1745343.A0A2J6Q2U1"/>
<feature type="transmembrane region" description="Helical" evidence="8">
    <location>
        <begin position="38"/>
        <end position="61"/>
    </location>
</feature>
<feature type="transmembrane region" description="Helical" evidence="8">
    <location>
        <begin position="73"/>
        <end position="91"/>
    </location>
</feature>
<feature type="transmembrane region" description="Helical" evidence="8">
    <location>
        <begin position="458"/>
        <end position="476"/>
    </location>
</feature>
<name>A0A2J6Q2U1_9HELO</name>
<dbReference type="InterPro" id="IPR020846">
    <property type="entry name" value="MFS_dom"/>
</dbReference>
<reference evidence="10 11" key="1">
    <citation type="submission" date="2016-05" db="EMBL/GenBank/DDBJ databases">
        <title>A degradative enzymes factory behind the ericoid mycorrhizal symbiosis.</title>
        <authorList>
            <consortium name="DOE Joint Genome Institute"/>
            <person name="Martino E."/>
            <person name="Morin E."/>
            <person name="Grelet G."/>
            <person name="Kuo A."/>
            <person name="Kohler A."/>
            <person name="Daghino S."/>
            <person name="Barry K."/>
            <person name="Choi C."/>
            <person name="Cichocki N."/>
            <person name="Clum A."/>
            <person name="Copeland A."/>
            <person name="Hainaut M."/>
            <person name="Haridas S."/>
            <person name="Labutti K."/>
            <person name="Lindquist E."/>
            <person name="Lipzen A."/>
            <person name="Khouja H.-R."/>
            <person name="Murat C."/>
            <person name="Ohm R."/>
            <person name="Olson A."/>
            <person name="Spatafora J."/>
            <person name="Veneault-Fourrey C."/>
            <person name="Henrissat B."/>
            <person name="Grigoriev I."/>
            <person name="Martin F."/>
            <person name="Perotto S."/>
        </authorList>
    </citation>
    <scope>NUCLEOTIDE SEQUENCE [LARGE SCALE GENOMIC DNA]</scope>
    <source>
        <strain evidence="10 11">UAMH 7357</strain>
    </source>
</reference>
<evidence type="ECO:0000256" key="5">
    <source>
        <dbReference type="ARBA" id="ARBA00022989"/>
    </source>
</evidence>
<evidence type="ECO:0000256" key="3">
    <source>
        <dbReference type="ARBA" id="ARBA00022448"/>
    </source>
</evidence>
<dbReference type="PANTHER" id="PTHR23515">
    <property type="entry name" value="HIGH-AFFINITY NITRATE TRANSPORTER 2.3"/>
    <property type="match status" value="1"/>
</dbReference>
<proteinExistence type="inferred from homology"/>
<dbReference type="AlphaFoldDB" id="A0A2J6Q2U1"/>
<dbReference type="SUPFAM" id="SSF103473">
    <property type="entry name" value="MFS general substrate transporter"/>
    <property type="match status" value="1"/>
</dbReference>
<dbReference type="Gene3D" id="1.20.1250.20">
    <property type="entry name" value="MFS general substrate transporter like domains"/>
    <property type="match status" value="2"/>
</dbReference>
<dbReference type="InterPro" id="IPR044772">
    <property type="entry name" value="NO3_transporter"/>
</dbReference>
<evidence type="ECO:0000256" key="8">
    <source>
        <dbReference type="RuleBase" id="RU366033"/>
    </source>
</evidence>
<dbReference type="NCBIfam" id="TIGR00886">
    <property type="entry name" value="2A0108"/>
    <property type="match status" value="1"/>
</dbReference>